<gene>
    <name evidence="2" type="ORF">CSSPTR1EN2_LOCUS7064</name>
</gene>
<feature type="compositionally biased region" description="Gly residues" evidence="1">
    <location>
        <begin position="87"/>
        <end position="104"/>
    </location>
</feature>
<accession>A0ABP0TSY8</accession>
<evidence type="ECO:0008006" key="4">
    <source>
        <dbReference type="Google" id="ProtNLM"/>
    </source>
</evidence>
<feature type="compositionally biased region" description="Basic and acidic residues" evidence="1">
    <location>
        <begin position="173"/>
        <end position="195"/>
    </location>
</feature>
<feature type="compositionally biased region" description="Low complexity" evidence="1">
    <location>
        <begin position="31"/>
        <end position="45"/>
    </location>
</feature>
<evidence type="ECO:0000313" key="3">
    <source>
        <dbReference type="Proteomes" id="UP001497512"/>
    </source>
</evidence>
<keyword evidence="3" id="KW-1185">Reference proteome</keyword>
<name>A0ABP0TSY8_9BRYO</name>
<reference evidence="2" key="1">
    <citation type="submission" date="2024-02" db="EMBL/GenBank/DDBJ databases">
        <authorList>
            <consortium name="ELIXIR-Norway"/>
            <consortium name="Elixir Norway"/>
        </authorList>
    </citation>
    <scope>NUCLEOTIDE SEQUENCE</scope>
</reference>
<feature type="compositionally biased region" description="Polar residues" evidence="1">
    <location>
        <begin position="143"/>
        <end position="161"/>
    </location>
</feature>
<evidence type="ECO:0000256" key="1">
    <source>
        <dbReference type="SAM" id="MobiDB-lite"/>
    </source>
</evidence>
<protein>
    <recommendedName>
        <fullName evidence="4">Dehydrin</fullName>
    </recommendedName>
</protein>
<feature type="region of interest" description="Disordered" evidence="1">
    <location>
        <begin position="1"/>
        <end position="231"/>
    </location>
</feature>
<evidence type="ECO:0000313" key="2">
    <source>
        <dbReference type="EMBL" id="CAK9203794.1"/>
    </source>
</evidence>
<organism evidence="2 3">
    <name type="scientific">Sphagnum troendelagicum</name>
    <dbReference type="NCBI Taxonomy" id="128251"/>
    <lineage>
        <taxon>Eukaryota</taxon>
        <taxon>Viridiplantae</taxon>
        <taxon>Streptophyta</taxon>
        <taxon>Embryophyta</taxon>
        <taxon>Bryophyta</taxon>
        <taxon>Sphagnophytina</taxon>
        <taxon>Sphagnopsida</taxon>
        <taxon>Sphagnales</taxon>
        <taxon>Sphagnaceae</taxon>
        <taxon>Sphagnum</taxon>
    </lineage>
</organism>
<dbReference type="EMBL" id="OZ019906">
    <property type="protein sequence ID" value="CAK9203794.1"/>
    <property type="molecule type" value="Genomic_DNA"/>
</dbReference>
<feature type="compositionally biased region" description="Polar residues" evidence="1">
    <location>
        <begin position="1"/>
        <end position="26"/>
    </location>
</feature>
<proteinExistence type="predicted"/>
<feature type="compositionally biased region" description="Low complexity" evidence="1">
    <location>
        <begin position="61"/>
        <end position="82"/>
    </location>
</feature>
<dbReference type="PROSITE" id="PS00823">
    <property type="entry name" value="DEHYDRIN_2"/>
    <property type="match status" value="1"/>
</dbReference>
<dbReference type="Proteomes" id="UP001497512">
    <property type="component" value="Chromosome 14"/>
</dbReference>
<dbReference type="InterPro" id="IPR030513">
    <property type="entry name" value="Dehydrin_CS"/>
</dbReference>
<sequence length="231" mass="23646">MADNSYNNNQGSDSMETQTDQGQQDFGVTDPTNVNTGVGPTGTDDAVPRDFSSEGPGMPKNYQGGDDQLGQYPGDQQQQPNDSGYGAANGGGDQQSTGAGGYGAGDTTAQQGSNYQDLSAAAAPGSYSDMGAVGGTNAGTGTYNQPTSDQSQAFGQDNTGAAGTVDESTGAEAPKKEGFLTKLKEKLPGHHKSTDEDQTDATAYPGDNETGEDGQAPKKGLITKIKEKVHM</sequence>